<comment type="caution">
    <text evidence="1">The sequence shown here is derived from an EMBL/GenBank/DDBJ whole genome shotgun (WGS) entry which is preliminary data.</text>
</comment>
<dbReference type="Proteomes" id="UP000814140">
    <property type="component" value="Unassembled WGS sequence"/>
</dbReference>
<accession>A0ACB8SV13</accession>
<organism evidence="1 2">
    <name type="scientific">Artomyces pyxidatus</name>
    <dbReference type="NCBI Taxonomy" id="48021"/>
    <lineage>
        <taxon>Eukaryota</taxon>
        <taxon>Fungi</taxon>
        <taxon>Dikarya</taxon>
        <taxon>Basidiomycota</taxon>
        <taxon>Agaricomycotina</taxon>
        <taxon>Agaricomycetes</taxon>
        <taxon>Russulales</taxon>
        <taxon>Auriscalpiaceae</taxon>
        <taxon>Artomyces</taxon>
    </lineage>
</organism>
<keyword evidence="2" id="KW-1185">Reference proteome</keyword>
<reference evidence="1" key="1">
    <citation type="submission" date="2021-03" db="EMBL/GenBank/DDBJ databases">
        <authorList>
            <consortium name="DOE Joint Genome Institute"/>
            <person name="Ahrendt S."/>
            <person name="Looney B.P."/>
            <person name="Miyauchi S."/>
            <person name="Morin E."/>
            <person name="Drula E."/>
            <person name="Courty P.E."/>
            <person name="Chicoki N."/>
            <person name="Fauchery L."/>
            <person name="Kohler A."/>
            <person name="Kuo A."/>
            <person name="Labutti K."/>
            <person name="Pangilinan J."/>
            <person name="Lipzen A."/>
            <person name="Riley R."/>
            <person name="Andreopoulos W."/>
            <person name="He G."/>
            <person name="Johnson J."/>
            <person name="Barry K.W."/>
            <person name="Grigoriev I.V."/>
            <person name="Nagy L."/>
            <person name="Hibbett D."/>
            <person name="Henrissat B."/>
            <person name="Matheny P.B."/>
            <person name="Labbe J."/>
            <person name="Martin F."/>
        </authorList>
    </citation>
    <scope>NUCLEOTIDE SEQUENCE</scope>
    <source>
        <strain evidence="1">HHB10654</strain>
    </source>
</reference>
<evidence type="ECO:0000313" key="1">
    <source>
        <dbReference type="EMBL" id="KAI0059741.1"/>
    </source>
</evidence>
<protein>
    <submittedName>
        <fullName evidence="1">Uncharacterized protein</fullName>
    </submittedName>
</protein>
<sequence>MDIFFKAFIRYKSEARLSAYALPTYPRAPMSDEVRRVVETWLLYGPRIHVYAYEQVDALLVGFGGDVSHGAFSEPAICLLCHVSKSVSILESSFMSAGSTELDSSPLCRADYHLVVSPRKHKLRAVYQKRIQLHLNAAHEVIRVATTTVPATRHIRRGVCAFVRAREIIE</sequence>
<proteinExistence type="predicted"/>
<name>A0ACB8SV13_9AGAM</name>
<dbReference type="EMBL" id="MU277224">
    <property type="protein sequence ID" value="KAI0059741.1"/>
    <property type="molecule type" value="Genomic_DNA"/>
</dbReference>
<evidence type="ECO:0000313" key="2">
    <source>
        <dbReference type="Proteomes" id="UP000814140"/>
    </source>
</evidence>
<reference evidence="1" key="2">
    <citation type="journal article" date="2022" name="New Phytol.">
        <title>Evolutionary transition to the ectomycorrhizal habit in the genomes of a hyperdiverse lineage of mushroom-forming fungi.</title>
        <authorList>
            <person name="Looney B."/>
            <person name="Miyauchi S."/>
            <person name="Morin E."/>
            <person name="Drula E."/>
            <person name="Courty P.E."/>
            <person name="Kohler A."/>
            <person name="Kuo A."/>
            <person name="LaButti K."/>
            <person name="Pangilinan J."/>
            <person name="Lipzen A."/>
            <person name="Riley R."/>
            <person name="Andreopoulos W."/>
            <person name="He G."/>
            <person name="Johnson J."/>
            <person name="Nolan M."/>
            <person name="Tritt A."/>
            <person name="Barry K.W."/>
            <person name="Grigoriev I.V."/>
            <person name="Nagy L.G."/>
            <person name="Hibbett D."/>
            <person name="Henrissat B."/>
            <person name="Matheny P.B."/>
            <person name="Labbe J."/>
            <person name="Martin F.M."/>
        </authorList>
    </citation>
    <scope>NUCLEOTIDE SEQUENCE</scope>
    <source>
        <strain evidence="1">HHB10654</strain>
    </source>
</reference>
<gene>
    <name evidence="1" type="ORF">BV25DRAFT_1840163</name>
</gene>